<dbReference type="CDD" id="cd17731">
    <property type="entry name" value="BRCT_TopBP1_rpt2_like"/>
    <property type="match status" value="1"/>
</dbReference>
<dbReference type="EMBL" id="BSDZ01000003">
    <property type="protein sequence ID" value="GLI58743.1"/>
    <property type="molecule type" value="Genomic_DNA"/>
</dbReference>
<feature type="region of interest" description="Disordered" evidence="2">
    <location>
        <begin position="990"/>
        <end position="1070"/>
    </location>
</feature>
<evidence type="ECO:0000256" key="1">
    <source>
        <dbReference type="ARBA" id="ARBA00022737"/>
    </source>
</evidence>
<proteinExistence type="predicted"/>
<feature type="domain" description="BRCT" evidence="3">
    <location>
        <begin position="1"/>
        <end position="98"/>
    </location>
</feature>
<keyword evidence="5" id="KW-1185">Reference proteome</keyword>
<gene>
    <name evidence="4" type="ORF">VaNZ11_000499</name>
</gene>
<feature type="domain" description="BRCT" evidence="3">
    <location>
        <begin position="623"/>
        <end position="706"/>
    </location>
</feature>
<feature type="non-terminal residue" evidence="4">
    <location>
        <position position="1"/>
    </location>
</feature>
<feature type="domain" description="BRCT" evidence="3">
    <location>
        <begin position="346"/>
        <end position="414"/>
    </location>
</feature>
<dbReference type="PROSITE" id="PS50172">
    <property type="entry name" value="BRCT"/>
    <property type="match status" value="4"/>
</dbReference>
<dbReference type="InterPro" id="IPR059215">
    <property type="entry name" value="BRCT2_TopBP1-like"/>
</dbReference>
<feature type="compositionally biased region" description="Pro residues" evidence="2">
    <location>
        <begin position="773"/>
        <end position="783"/>
    </location>
</feature>
<dbReference type="InterPro" id="IPR036420">
    <property type="entry name" value="BRCT_dom_sf"/>
</dbReference>
<dbReference type="SUPFAM" id="SSF52113">
    <property type="entry name" value="BRCT domain"/>
    <property type="match status" value="4"/>
</dbReference>
<feature type="compositionally biased region" description="Polar residues" evidence="2">
    <location>
        <begin position="868"/>
        <end position="878"/>
    </location>
</feature>
<dbReference type="Proteomes" id="UP001165090">
    <property type="component" value="Unassembled WGS sequence"/>
</dbReference>
<feature type="region of interest" description="Disordered" evidence="2">
    <location>
        <begin position="200"/>
        <end position="220"/>
    </location>
</feature>
<feature type="domain" description="BRCT" evidence="3">
    <location>
        <begin position="96"/>
        <end position="184"/>
    </location>
</feature>
<dbReference type="PANTHER" id="PTHR13561:SF20">
    <property type="entry name" value="DNA TOPOISOMERASE 2-BINDING PROTEIN 1"/>
    <property type="match status" value="1"/>
</dbReference>
<feature type="region of interest" description="Disordered" evidence="2">
    <location>
        <begin position="865"/>
        <end position="949"/>
    </location>
</feature>
<evidence type="ECO:0000256" key="2">
    <source>
        <dbReference type="SAM" id="MobiDB-lite"/>
    </source>
</evidence>
<feature type="compositionally biased region" description="Polar residues" evidence="2">
    <location>
        <begin position="201"/>
        <end position="213"/>
    </location>
</feature>
<feature type="compositionally biased region" description="Low complexity" evidence="2">
    <location>
        <begin position="997"/>
        <end position="1015"/>
    </location>
</feature>
<feature type="region of interest" description="Disordered" evidence="2">
    <location>
        <begin position="718"/>
        <end position="742"/>
    </location>
</feature>
<evidence type="ECO:0000313" key="4">
    <source>
        <dbReference type="EMBL" id="GLI58743.1"/>
    </source>
</evidence>
<dbReference type="Pfam" id="PF12738">
    <property type="entry name" value="PTCB-BRCT"/>
    <property type="match status" value="2"/>
</dbReference>
<organism evidence="4 5">
    <name type="scientific">Volvox africanus</name>
    <dbReference type="NCBI Taxonomy" id="51714"/>
    <lineage>
        <taxon>Eukaryota</taxon>
        <taxon>Viridiplantae</taxon>
        <taxon>Chlorophyta</taxon>
        <taxon>core chlorophytes</taxon>
        <taxon>Chlorophyceae</taxon>
        <taxon>CS clade</taxon>
        <taxon>Chlamydomonadales</taxon>
        <taxon>Volvocaceae</taxon>
        <taxon>Volvox</taxon>
    </lineage>
</organism>
<dbReference type="CDD" id="cd00027">
    <property type="entry name" value="BRCT"/>
    <property type="match status" value="1"/>
</dbReference>
<evidence type="ECO:0000313" key="5">
    <source>
        <dbReference type="Proteomes" id="UP001165090"/>
    </source>
</evidence>
<dbReference type="SMART" id="SM00292">
    <property type="entry name" value="BRCT"/>
    <property type="match status" value="5"/>
</dbReference>
<dbReference type="InterPro" id="IPR001357">
    <property type="entry name" value="BRCT_dom"/>
</dbReference>
<comment type="caution">
    <text evidence="4">The sequence shown here is derived from an EMBL/GenBank/DDBJ whole genome shotgun (WGS) entry which is preliminary data.</text>
</comment>
<protein>
    <recommendedName>
        <fullName evidence="3">BRCT domain-containing protein</fullName>
    </recommendedName>
</protein>
<evidence type="ECO:0000259" key="3">
    <source>
        <dbReference type="PROSITE" id="PS50172"/>
    </source>
</evidence>
<reference evidence="4 5" key="1">
    <citation type="journal article" date="2023" name="IScience">
        <title>Expanded male sex-determining region conserved during the evolution of homothallism in the green alga Volvox.</title>
        <authorList>
            <person name="Yamamoto K."/>
            <person name="Matsuzaki R."/>
            <person name="Mahakham W."/>
            <person name="Heman W."/>
            <person name="Sekimoto H."/>
            <person name="Kawachi M."/>
            <person name="Minakuchi Y."/>
            <person name="Toyoda A."/>
            <person name="Nozaki H."/>
        </authorList>
    </citation>
    <scope>NUCLEOTIDE SEQUENCE [LARGE SCALE GENOMIC DNA]</scope>
    <source>
        <strain evidence="4 5">NIES-4468</strain>
    </source>
</reference>
<feature type="region of interest" description="Disordered" evidence="2">
    <location>
        <begin position="433"/>
        <end position="455"/>
    </location>
</feature>
<sequence length="1121" mass="118614">PTIMSYLHGKGIVFGNTAPHNVQNLTEAASALGATVYNALEASKASYLIAGSVLRLSDGSDPYLTSLNFNPNLLAVSTEWLSACQAQQRQVPTSPYLLGPFSGIKASITNFGAKERDIVVNQLKQGGANYSPELFRHTTHLVGNRPGGNKYTHAREWGLFIVHHDWVIDCLRVGYRLDERRYSLETYVPKDTSAAALASTGDYQRQPSRTASTAHGGASCHSGDGAGALGASVPVRQATASILGVVAPGPADSVTGGPSRNTGAVVTRGVGPVLRSTNGLAPIGTDGAGSANQTKGATCTLSLAQPVDQYYRIPAVPPDDCYFMHWVRLWVVGCTSSEQIHVLAAVRESGATREPVLHAGVTHIVFGSVLSTADLAELRQHLSEHREQVKLARLRWLYECVERRSYMEPEGPYAMTVAQLLLAQGGTGMGHLSSAQSGRAAHCNREGSPGGTGQATMTAAVSAANTVGAGRLVAPLDDYVPLDPEANNRTMDSISVRNATSGVFAGLWFTLVAVAGTEEEPIATKLVRQGGGMIMSASTEKTVREPQRRYAVCPFSLPPAAVDRICNNRGRERGLSEFEKVPVEQRVTVAWLRACVSRGELLQVKRETPLFRPLPHALPLQRFQDVVVAISQYHVEQREVLEQLISRLGGTYTEKLNKRCHYLVIQDAHGEKFTHAIKWGIPCVRADWVLESAYAGRPLDDQLIAFLPSGITAAEMEERRAAASRARSTGGGPSQLGPTQRPLLQRVSQLSVTAPVERQQAGSQCYVDGRLVAPPPGLPPRPNQAPDRHVTSAQMPPGPQTSGQLPSVPNPGRPPLPMAPPPAMLRVGPEAPVAAARTAATGADAKPPSILQPVIKAILADEMGKSQEGGSNANSLLQASGGRVSPITGNGATDAAEPSIRKSMGLTGRPDLSNTTLAAGTKDGPTADPHKPLPQLDPSPELRERQAEGGTQELDGAAAMLMQFLDKNKFVPEMAFSQLDLPMQLPIHAVPPGAGEGSATAAGGSSRSSREPGSSILSLKTADGDTAGEGVGGRRSRKRAAAAAIGEQQSVPGKVGGLPGRRTRNDEDEEGFGIVMSQQVSYEAAAAAPPPRVTRSTMRGRTGGGTEAKENLIKAVQGNMR</sequence>
<accession>A0ABQ5RMD6</accession>
<dbReference type="Gene3D" id="3.40.50.10190">
    <property type="entry name" value="BRCT domain"/>
    <property type="match status" value="5"/>
</dbReference>
<dbReference type="PANTHER" id="PTHR13561">
    <property type="entry name" value="DNA REPLICATION REGULATOR DPB11-RELATED"/>
    <property type="match status" value="1"/>
</dbReference>
<feature type="compositionally biased region" description="Pro residues" evidence="2">
    <location>
        <begin position="808"/>
        <end position="817"/>
    </location>
</feature>
<keyword evidence="1" id="KW-0677">Repeat</keyword>
<name>A0ABQ5RMD6_9CHLO</name>
<feature type="region of interest" description="Disordered" evidence="2">
    <location>
        <begin position="1082"/>
        <end position="1121"/>
    </location>
</feature>
<feature type="region of interest" description="Disordered" evidence="2">
    <location>
        <begin position="768"/>
        <end position="817"/>
    </location>
</feature>